<name>A0ACD5G3T9_9VIBR</name>
<dbReference type="EMBL" id="CP170592">
    <property type="protein sequence ID" value="XNH96754.1"/>
    <property type="molecule type" value="Genomic_DNA"/>
</dbReference>
<sequence length="53" mass="6181">MLFIWMIGVLFTMGYVLDRKKKSAWQQVKIAVLILVIWPVVLGHEISEIHKSN</sequence>
<organism evidence="1 2">
    <name type="scientific">Vibrio cyclitrophicus</name>
    <dbReference type="NCBI Taxonomy" id="47951"/>
    <lineage>
        <taxon>Bacteria</taxon>
        <taxon>Pseudomonadati</taxon>
        <taxon>Pseudomonadota</taxon>
        <taxon>Gammaproteobacteria</taxon>
        <taxon>Vibrionales</taxon>
        <taxon>Vibrionaceae</taxon>
        <taxon>Vibrio</taxon>
    </lineage>
</organism>
<evidence type="ECO:0000313" key="1">
    <source>
        <dbReference type="EMBL" id="XNH96754.1"/>
    </source>
</evidence>
<accession>A0ACD5G3T9</accession>
<protein>
    <submittedName>
        <fullName evidence="1">Uncharacterized protein</fullName>
    </submittedName>
</protein>
<proteinExistence type="predicted"/>
<geneLocation type="plasmid" evidence="1 2">
    <name>unnamed2</name>
</geneLocation>
<reference evidence="1 2" key="1">
    <citation type="journal article" date="2018" name="Nature">
        <title>A major lineage of non-tailed dsDNA viruses as unrecognized killers of marine bacteria.</title>
        <authorList>
            <person name="Kauffman K.M."/>
            <person name="Hussain F.A."/>
            <person name="Yang J."/>
            <person name="Arevalo P."/>
            <person name="Brown J.M."/>
            <person name="Chang W.K."/>
            <person name="VanInsberghe D."/>
            <person name="Elsherbini J."/>
            <person name="Sharma R.S."/>
            <person name="Cutler M.B."/>
            <person name="Kelly L."/>
            <person name="Polz M.F."/>
        </authorList>
    </citation>
    <scope>NUCLEOTIDE SEQUENCE [LARGE SCALE GENOMIC DNA]</scope>
    <source>
        <strain evidence="1 2">10N.222.46.E12</strain>
    </source>
</reference>
<evidence type="ECO:0000313" key="2">
    <source>
        <dbReference type="Proteomes" id="UP000235310"/>
    </source>
</evidence>
<dbReference type="Proteomes" id="UP000235310">
    <property type="component" value="Plasmid unnamed2"/>
</dbReference>
<gene>
    <name evidence="1" type="ORF">BCS90_24665</name>
</gene>
<keyword evidence="1" id="KW-0614">Plasmid</keyword>